<dbReference type="Proteomes" id="UP000655225">
    <property type="component" value="Unassembled WGS sequence"/>
</dbReference>
<dbReference type="EMBL" id="JABCRI010000004">
    <property type="protein sequence ID" value="KAF8407751.1"/>
    <property type="molecule type" value="Genomic_DNA"/>
</dbReference>
<evidence type="ECO:0000313" key="3">
    <source>
        <dbReference type="Proteomes" id="UP000655225"/>
    </source>
</evidence>
<proteinExistence type="predicted"/>
<dbReference type="InterPro" id="IPR032675">
    <property type="entry name" value="LRR_dom_sf"/>
</dbReference>
<feature type="domain" description="F-box/LRR-repeat protein 15/At3g58940/PEG3-like LRR" evidence="1">
    <location>
        <begin position="40"/>
        <end position="166"/>
    </location>
</feature>
<dbReference type="AlphaFoldDB" id="A0A834ZQJ9"/>
<reference evidence="2 3" key="1">
    <citation type="submission" date="2020-04" db="EMBL/GenBank/DDBJ databases">
        <title>Plant Genome Project.</title>
        <authorList>
            <person name="Zhang R.-G."/>
        </authorList>
    </citation>
    <scope>NUCLEOTIDE SEQUENCE [LARGE SCALE GENOMIC DNA]</scope>
    <source>
        <strain evidence="2">YNK0</strain>
        <tissue evidence="2">Leaf</tissue>
    </source>
</reference>
<comment type="caution">
    <text evidence="2">The sequence shown here is derived from an EMBL/GenBank/DDBJ whole genome shotgun (WGS) entry which is preliminary data.</text>
</comment>
<gene>
    <name evidence="2" type="ORF">HHK36_006887</name>
</gene>
<organism evidence="2 3">
    <name type="scientific">Tetracentron sinense</name>
    <name type="common">Spur-leaf</name>
    <dbReference type="NCBI Taxonomy" id="13715"/>
    <lineage>
        <taxon>Eukaryota</taxon>
        <taxon>Viridiplantae</taxon>
        <taxon>Streptophyta</taxon>
        <taxon>Embryophyta</taxon>
        <taxon>Tracheophyta</taxon>
        <taxon>Spermatophyta</taxon>
        <taxon>Magnoliopsida</taxon>
        <taxon>Trochodendrales</taxon>
        <taxon>Trochodendraceae</taxon>
        <taxon>Tetracentron</taxon>
    </lineage>
</organism>
<accession>A0A834ZQJ9</accession>
<dbReference type="SUPFAM" id="SSF52047">
    <property type="entry name" value="RNI-like"/>
    <property type="match status" value="1"/>
</dbReference>
<protein>
    <recommendedName>
        <fullName evidence="1">F-box/LRR-repeat protein 15/At3g58940/PEG3-like LRR domain-containing protein</fullName>
    </recommendedName>
</protein>
<keyword evidence="3" id="KW-1185">Reference proteome</keyword>
<dbReference type="Pfam" id="PF24758">
    <property type="entry name" value="LRR_At5g56370"/>
    <property type="match status" value="1"/>
</dbReference>
<dbReference type="Gene3D" id="3.80.10.10">
    <property type="entry name" value="Ribonuclease Inhibitor"/>
    <property type="match status" value="1"/>
</dbReference>
<dbReference type="PANTHER" id="PTHR31639">
    <property type="entry name" value="F-BOX PROTEIN-LIKE"/>
    <property type="match status" value="1"/>
</dbReference>
<dbReference type="OrthoDB" id="1621224at2759"/>
<evidence type="ECO:0000259" key="1">
    <source>
        <dbReference type="Pfam" id="PF24758"/>
    </source>
</evidence>
<evidence type="ECO:0000313" key="2">
    <source>
        <dbReference type="EMBL" id="KAF8407751.1"/>
    </source>
</evidence>
<name>A0A834ZQJ9_TETSI</name>
<dbReference type="InterPro" id="IPR055411">
    <property type="entry name" value="LRR_FXL15/At3g58940/PEG3-like"/>
</dbReference>
<sequence length="291" mass="33862">MIKNPRIYKLVNFVNRVLLRHKGSIQRFELSTYLQQDYVIDSWILFLSKNGIKEILLKFLTGKRYEVHSSFFSYEAICCLNLCGCILKPPPMFKGFSNLRSLNLETVTLADEVLEIMISSCTNLEILRLVRLKGCSCIKICAPNLHHFYLEDEFDYICFIDAPHLSFVSINLYRNFLAMGNIPKRLPVTYDRLKSISLNINFKDLKETLVMLCLLQSFPNLQELKMEAAIEDARKDVEDFWEALGLWNYSMNQLRVINIFILGECSELQFIEFLLAYSPVLEILSVNHISE</sequence>
<dbReference type="PANTHER" id="PTHR31639:SF237">
    <property type="entry name" value="F-BOX DOMAIN-CONTAINING PROTEIN"/>
    <property type="match status" value="1"/>
</dbReference>